<dbReference type="Proteomes" id="UP000245783">
    <property type="component" value="Unassembled WGS sequence"/>
</dbReference>
<dbReference type="AlphaFoldDB" id="A0A316W7V7"/>
<organism evidence="3 4">
    <name type="scientific">Ceraceosorus guamensis</name>
    <dbReference type="NCBI Taxonomy" id="1522189"/>
    <lineage>
        <taxon>Eukaryota</taxon>
        <taxon>Fungi</taxon>
        <taxon>Dikarya</taxon>
        <taxon>Basidiomycota</taxon>
        <taxon>Ustilaginomycotina</taxon>
        <taxon>Exobasidiomycetes</taxon>
        <taxon>Ceraceosorales</taxon>
        <taxon>Ceraceosoraceae</taxon>
        <taxon>Ceraceosorus</taxon>
    </lineage>
</organism>
<accession>A0A316W7V7</accession>
<feature type="compositionally biased region" description="Basic and acidic residues" evidence="1">
    <location>
        <begin position="466"/>
        <end position="485"/>
    </location>
</feature>
<protein>
    <submittedName>
        <fullName evidence="3">Uncharacterized protein</fullName>
    </submittedName>
</protein>
<dbReference type="EMBL" id="KZ819352">
    <property type="protein sequence ID" value="PWN46000.1"/>
    <property type="molecule type" value="Genomic_DNA"/>
</dbReference>
<dbReference type="InParanoid" id="A0A316W7V7"/>
<feature type="region of interest" description="Disordered" evidence="1">
    <location>
        <begin position="462"/>
        <end position="551"/>
    </location>
</feature>
<feature type="compositionally biased region" description="Basic and acidic residues" evidence="1">
    <location>
        <begin position="504"/>
        <end position="513"/>
    </location>
</feature>
<feature type="transmembrane region" description="Helical" evidence="2">
    <location>
        <begin position="275"/>
        <end position="296"/>
    </location>
</feature>
<evidence type="ECO:0000256" key="1">
    <source>
        <dbReference type="SAM" id="MobiDB-lite"/>
    </source>
</evidence>
<feature type="compositionally biased region" description="Low complexity" evidence="1">
    <location>
        <begin position="24"/>
        <end position="41"/>
    </location>
</feature>
<feature type="region of interest" description="Disordered" evidence="1">
    <location>
        <begin position="1"/>
        <end position="213"/>
    </location>
</feature>
<proteinExistence type="predicted"/>
<dbReference type="RefSeq" id="XP_025373160.1">
    <property type="nucleotide sequence ID" value="XM_025515767.1"/>
</dbReference>
<keyword evidence="2" id="KW-0812">Transmembrane</keyword>
<evidence type="ECO:0000313" key="3">
    <source>
        <dbReference type="EMBL" id="PWN46000.1"/>
    </source>
</evidence>
<evidence type="ECO:0000256" key="2">
    <source>
        <dbReference type="SAM" id="Phobius"/>
    </source>
</evidence>
<name>A0A316W7V7_9BASI</name>
<feature type="transmembrane region" description="Helical" evidence="2">
    <location>
        <begin position="436"/>
        <end position="460"/>
    </location>
</feature>
<keyword evidence="2" id="KW-0472">Membrane</keyword>
<reference evidence="3 4" key="1">
    <citation type="journal article" date="2018" name="Mol. Biol. Evol.">
        <title>Broad Genomic Sampling Reveals a Smut Pathogenic Ancestry of the Fungal Clade Ustilaginomycotina.</title>
        <authorList>
            <person name="Kijpornyongpan T."/>
            <person name="Mondo S.J."/>
            <person name="Barry K."/>
            <person name="Sandor L."/>
            <person name="Lee J."/>
            <person name="Lipzen A."/>
            <person name="Pangilinan J."/>
            <person name="LaButti K."/>
            <person name="Hainaut M."/>
            <person name="Henrissat B."/>
            <person name="Grigoriev I.V."/>
            <person name="Spatafora J.W."/>
            <person name="Aime M.C."/>
        </authorList>
    </citation>
    <scope>NUCLEOTIDE SEQUENCE [LARGE SCALE GENOMIC DNA]</scope>
    <source>
        <strain evidence="3 4">MCA 4658</strain>
    </source>
</reference>
<feature type="compositionally biased region" description="Basic and acidic residues" evidence="1">
    <location>
        <begin position="148"/>
        <end position="163"/>
    </location>
</feature>
<dbReference type="GeneID" id="37037637"/>
<gene>
    <name evidence="3" type="ORF">IE81DRAFT_344068</name>
</gene>
<evidence type="ECO:0000313" key="4">
    <source>
        <dbReference type="Proteomes" id="UP000245783"/>
    </source>
</evidence>
<feature type="transmembrane region" description="Helical" evidence="2">
    <location>
        <begin position="400"/>
        <end position="424"/>
    </location>
</feature>
<feature type="compositionally biased region" description="Basic and acidic residues" evidence="1">
    <location>
        <begin position="531"/>
        <end position="542"/>
    </location>
</feature>
<keyword evidence="2" id="KW-1133">Transmembrane helix</keyword>
<dbReference type="OrthoDB" id="3366821at2759"/>
<sequence length="551" mass="58993">MAPDPKRRVSGQHPPFTPHHPLLGVGASSASTGVGSVASRVGDFEQQQQQNSAARRLAAPLPNGGGRRSSEPAIQRPAASPSLLARKVSAEADGETRIPSTSAARCGTSPVDLTGKSVAVRQLSGPRPLDGPAYDVTYGQPGRTRSIAPDHSRPRGESNEARTADQCVRDCPSVPQARVNRPSQPRSGVERSYTQGSSSSTPGYYLPPPGYSGNDGSFRRFPPDFPISGEGFDQRAGTWKQQPSGAWTWTSILDQGILPSLTHTDWSLPQAKQILSSWATLATLLAGTQTTLLGYYRQSKALDNTVTSLVYAAIVLDVWGALLAVVTIICSITLQSPEASSRINFGAGTDGGLALGPLGLPRFASTYASDDPFPSKASRSAVEKVRTPLSSRSLCILDRLTYACGLIIPLGGLCELISLAIFSVNQLKHTTEPHGAPALFIALGLCFALTLISLATGAVAGHRHDRHYERDKQSSGKEDDADRPGSGHASADWRNRHHHHQQHDHRQGAERRYPWNRNGKISSPSAVADEETLHDPFDEEKGLLFNQTGPI</sequence>
<feature type="transmembrane region" description="Helical" evidence="2">
    <location>
        <begin position="308"/>
        <end position="334"/>
    </location>
</feature>
<keyword evidence="4" id="KW-1185">Reference proteome</keyword>